<evidence type="ECO:0008006" key="4">
    <source>
        <dbReference type="Google" id="ProtNLM"/>
    </source>
</evidence>
<name>A0A7S1SJE0_9CHLO</name>
<accession>A0A7S1SJE0</accession>
<evidence type="ECO:0000256" key="2">
    <source>
        <dbReference type="SAM" id="MobiDB-lite"/>
    </source>
</evidence>
<dbReference type="Pfam" id="PF00300">
    <property type="entry name" value="His_Phos_1"/>
    <property type="match status" value="1"/>
</dbReference>
<dbReference type="SUPFAM" id="SSF53254">
    <property type="entry name" value="Phosphoglycerate mutase-like"/>
    <property type="match status" value="1"/>
</dbReference>
<dbReference type="PANTHER" id="PTHR48100">
    <property type="entry name" value="BROAD-SPECIFICITY PHOSPHATASE YOR283W-RELATED"/>
    <property type="match status" value="1"/>
</dbReference>
<reference evidence="3" key="1">
    <citation type="submission" date="2021-01" db="EMBL/GenBank/DDBJ databases">
        <authorList>
            <person name="Corre E."/>
            <person name="Pelletier E."/>
            <person name="Niang G."/>
            <person name="Scheremetjew M."/>
            <person name="Finn R."/>
            <person name="Kale V."/>
            <person name="Holt S."/>
            <person name="Cochrane G."/>
            <person name="Meng A."/>
            <person name="Brown T."/>
            <person name="Cohen L."/>
        </authorList>
    </citation>
    <scope>NUCLEOTIDE SEQUENCE</scope>
    <source>
        <strain evidence="3">PLY429</strain>
    </source>
</reference>
<dbReference type="GO" id="GO:0016791">
    <property type="term" value="F:phosphatase activity"/>
    <property type="evidence" value="ECO:0007669"/>
    <property type="project" value="TreeGrafter"/>
</dbReference>
<sequence>MGLGSPAGAAIAGFGTPRAKSSPACAEHSADTPDSTCDSACDETYTMSMLNRASPMTRHKTPGLMAGKPGRARSRLAMFVEDEENTECTGGEDLFGCGFTDRSWLRRANSGGSIPSPARTRRYQSADGITSMRTSDEMGSPVTMMSNLGYGSIIGRMESMEESEDSLTQLMCTEEHMSELRGTTTELAAEQVIPTITSPLTNTAGGNREPLRTISTMSSADMFQLNPNLGSINEDTCCTPTAAGHKILRNVEFSTPVLQRVDSPGNNGKGKPSNFLPTYIPQANCKMVHVIRHGESEYNAADKVSGPVEDPFIFDPHLTGLGRHQATSLRKQLCEMSGLEDAVWVISPLTRAIETFLLSCPFTERLRAAARGEAVQGKIPKIVICPDAREHAMTSGDVGRPASVLMEEFPELAGPLSAIPEVWWHYDAKSHPNDAMGQVLAGNEKTAVMVERVNGVRSWMEQSVDRSFVIVGHSIFLKEFLAGGNVHKRNQTTLKNCEVRTIHL</sequence>
<comment type="similarity">
    <text evidence="1">Belongs to the phosphoglycerate mutase family.</text>
</comment>
<dbReference type="AlphaFoldDB" id="A0A7S1SJE0"/>
<dbReference type="CDD" id="cd07067">
    <property type="entry name" value="HP_PGM_like"/>
    <property type="match status" value="1"/>
</dbReference>
<protein>
    <recommendedName>
        <fullName evidence="4">Phosphoglycerate mutase-like protein</fullName>
    </recommendedName>
</protein>
<gene>
    <name evidence="3" type="ORF">TCHU04912_LOCUS2929</name>
</gene>
<dbReference type="EMBL" id="HBGG01006086">
    <property type="protein sequence ID" value="CAD9200696.1"/>
    <property type="molecule type" value="Transcribed_RNA"/>
</dbReference>
<dbReference type="SMART" id="SM00855">
    <property type="entry name" value="PGAM"/>
    <property type="match status" value="1"/>
</dbReference>
<evidence type="ECO:0000256" key="1">
    <source>
        <dbReference type="ARBA" id="ARBA00038362"/>
    </source>
</evidence>
<dbReference type="GO" id="GO:0005829">
    <property type="term" value="C:cytosol"/>
    <property type="evidence" value="ECO:0007669"/>
    <property type="project" value="TreeGrafter"/>
</dbReference>
<dbReference type="PANTHER" id="PTHR48100:SF44">
    <property type="entry name" value="PHOSPHATASE C1620.13-RELATED"/>
    <property type="match status" value="1"/>
</dbReference>
<dbReference type="Gene3D" id="3.40.50.1240">
    <property type="entry name" value="Phosphoglycerate mutase-like"/>
    <property type="match status" value="1"/>
</dbReference>
<dbReference type="PROSITE" id="PS00175">
    <property type="entry name" value="PG_MUTASE"/>
    <property type="match status" value="1"/>
</dbReference>
<dbReference type="InterPro" id="IPR050275">
    <property type="entry name" value="PGM_Phosphatase"/>
</dbReference>
<proteinExistence type="inferred from homology"/>
<feature type="region of interest" description="Disordered" evidence="2">
    <location>
        <begin position="14"/>
        <end position="36"/>
    </location>
</feature>
<evidence type="ECO:0000313" key="3">
    <source>
        <dbReference type="EMBL" id="CAD9200696.1"/>
    </source>
</evidence>
<dbReference type="InterPro" id="IPR001345">
    <property type="entry name" value="PG/BPGM_mutase_AS"/>
</dbReference>
<organism evidence="3">
    <name type="scientific">Tetraselmis chuii</name>
    <dbReference type="NCBI Taxonomy" id="63592"/>
    <lineage>
        <taxon>Eukaryota</taxon>
        <taxon>Viridiplantae</taxon>
        <taxon>Chlorophyta</taxon>
        <taxon>core chlorophytes</taxon>
        <taxon>Chlorodendrophyceae</taxon>
        <taxon>Chlorodendrales</taxon>
        <taxon>Chlorodendraceae</taxon>
        <taxon>Tetraselmis</taxon>
    </lineage>
</organism>
<dbReference type="InterPro" id="IPR029033">
    <property type="entry name" value="His_PPase_superfam"/>
</dbReference>
<dbReference type="InterPro" id="IPR013078">
    <property type="entry name" value="His_Pase_superF_clade-1"/>
</dbReference>